<keyword evidence="2" id="KW-1185">Reference proteome</keyword>
<dbReference type="EMBL" id="WOEZ01000157">
    <property type="protein sequence ID" value="NPT58303.1"/>
    <property type="molecule type" value="Genomic_DNA"/>
</dbReference>
<proteinExistence type="predicted"/>
<name>A0A972SJS4_9BURK</name>
<evidence type="ECO:0000313" key="1">
    <source>
        <dbReference type="EMBL" id="NPT58303.1"/>
    </source>
</evidence>
<sequence>MATGTMTGAVIGNIGSGKSATGVNGNGMTRETIAVGFEVMGATTMTAAAREATGTTTMKMTAGGVT</sequence>
<dbReference type="Proteomes" id="UP000655523">
    <property type="component" value="Unassembled WGS sequence"/>
</dbReference>
<organism evidence="1 2">
    <name type="scientific">Paraburkholderia elongata</name>
    <dbReference type="NCBI Taxonomy" id="2675747"/>
    <lineage>
        <taxon>Bacteria</taxon>
        <taxon>Pseudomonadati</taxon>
        <taxon>Pseudomonadota</taxon>
        <taxon>Betaproteobacteria</taxon>
        <taxon>Burkholderiales</taxon>
        <taxon>Burkholderiaceae</taxon>
        <taxon>Paraburkholderia</taxon>
    </lineage>
</organism>
<accession>A0A972SJS4</accession>
<protein>
    <submittedName>
        <fullName evidence="1">Uncharacterized protein</fullName>
    </submittedName>
</protein>
<gene>
    <name evidence="1" type="ORF">GNZ13_28035</name>
</gene>
<comment type="caution">
    <text evidence="1">The sequence shown here is derived from an EMBL/GenBank/DDBJ whole genome shotgun (WGS) entry which is preliminary data.</text>
</comment>
<dbReference type="AlphaFoldDB" id="A0A972SJS4"/>
<evidence type="ECO:0000313" key="2">
    <source>
        <dbReference type="Proteomes" id="UP000655523"/>
    </source>
</evidence>
<reference evidence="1 2" key="1">
    <citation type="submission" date="2019-11" db="EMBL/GenBank/DDBJ databases">
        <title>Metabolism of dissolved organic matter in forest soils.</title>
        <authorList>
            <person name="Cyle K.T."/>
            <person name="Wilhelm R.C."/>
            <person name="Martinez C.E."/>
        </authorList>
    </citation>
    <scope>NUCLEOTIDE SEQUENCE [LARGE SCALE GENOMIC DNA]</scope>
    <source>
        <strain evidence="1 2">5N</strain>
    </source>
</reference>